<feature type="compositionally biased region" description="Basic and acidic residues" evidence="1">
    <location>
        <begin position="8"/>
        <end position="34"/>
    </location>
</feature>
<dbReference type="EMBL" id="JACEIK010003527">
    <property type="protein sequence ID" value="MCD9642070.1"/>
    <property type="molecule type" value="Genomic_DNA"/>
</dbReference>
<gene>
    <name evidence="2" type="ORF">HAX54_028668</name>
</gene>
<feature type="region of interest" description="Disordered" evidence="1">
    <location>
        <begin position="62"/>
        <end position="96"/>
    </location>
</feature>
<name>A0ABS8V7B0_DATST</name>
<reference evidence="2 3" key="1">
    <citation type="journal article" date="2021" name="BMC Genomics">
        <title>Datura genome reveals duplications of psychoactive alkaloid biosynthetic genes and high mutation rate following tissue culture.</title>
        <authorList>
            <person name="Rajewski A."/>
            <person name="Carter-House D."/>
            <person name="Stajich J."/>
            <person name="Litt A."/>
        </authorList>
    </citation>
    <scope>NUCLEOTIDE SEQUENCE [LARGE SCALE GENOMIC DNA]</scope>
    <source>
        <strain evidence="2">AR-01</strain>
    </source>
</reference>
<sequence length="114" mass="13162">MPPKGNKKQQEATTRKDNAKKCQLRDETQRRDYDAVESGSQIVLPRHCGEKIKDWEESQRIGRGLQPSHQINVAPKDGPYRVPETSTMRGCTSMTKGTPKQYLWEELDPERCFE</sequence>
<feature type="compositionally biased region" description="Polar residues" evidence="1">
    <location>
        <begin position="84"/>
        <end position="96"/>
    </location>
</feature>
<comment type="caution">
    <text evidence="2">The sequence shown here is derived from an EMBL/GenBank/DDBJ whole genome shotgun (WGS) entry which is preliminary data.</text>
</comment>
<evidence type="ECO:0000256" key="1">
    <source>
        <dbReference type="SAM" id="MobiDB-lite"/>
    </source>
</evidence>
<proteinExistence type="predicted"/>
<feature type="region of interest" description="Disordered" evidence="1">
    <location>
        <begin position="1"/>
        <end position="38"/>
    </location>
</feature>
<keyword evidence="3" id="KW-1185">Reference proteome</keyword>
<evidence type="ECO:0000313" key="3">
    <source>
        <dbReference type="Proteomes" id="UP000823775"/>
    </source>
</evidence>
<accession>A0ABS8V7B0</accession>
<protein>
    <submittedName>
        <fullName evidence="2">Uncharacterized protein</fullName>
    </submittedName>
</protein>
<organism evidence="2 3">
    <name type="scientific">Datura stramonium</name>
    <name type="common">Jimsonweed</name>
    <name type="synonym">Common thornapple</name>
    <dbReference type="NCBI Taxonomy" id="4076"/>
    <lineage>
        <taxon>Eukaryota</taxon>
        <taxon>Viridiplantae</taxon>
        <taxon>Streptophyta</taxon>
        <taxon>Embryophyta</taxon>
        <taxon>Tracheophyta</taxon>
        <taxon>Spermatophyta</taxon>
        <taxon>Magnoliopsida</taxon>
        <taxon>eudicotyledons</taxon>
        <taxon>Gunneridae</taxon>
        <taxon>Pentapetalae</taxon>
        <taxon>asterids</taxon>
        <taxon>lamiids</taxon>
        <taxon>Solanales</taxon>
        <taxon>Solanaceae</taxon>
        <taxon>Solanoideae</taxon>
        <taxon>Datureae</taxon>
        <taxon>Datura</taxon>
    </lineage>
</organism>
<evidence type="ECO:0000313" key="2">
    <source>
        <dbReference type="EMBL" id="MCD9642070.1"/>
    </source>
</evidence>
<dbReference type="Proteomes" id="UP000823775">
    <property type="component" value="Unassembled WGS sequence"/>
</dbReference>